<keyword evidence="4" id="KW-0378">Hydrolase</keyword>
<evidence type="ECO:0000259" key="9">
    <source>
        <dbReference type="PROSITE" id="PS52035"/>
    </source>
</evidence>
<evidence type="ECO:0000256" key="7">
    <source>
        <dbReference type="PROSITE-ProRule" id="PRU01379"/>
    </source>
</evidence>
<evidence type="ECO:0000256" key="2">
    <source>
        <dbReference type="ARBA" id="ARBA00005988"/>
    </source>
</evidence>
<evidence type="ECO:0000256" key="8">
    <source>
        <dbReference type="SAM" id="SignalP"/>
    </source>
</evidence>
<comment type="similarity">
    <text evidence="2 7">Belongs to the peptidase M14 family.</text>
</comment>
<dbReference type="PANTHER" id="PTHR11705:SF143">
    <property type="entry name" value="SLL0236 PROTEIN"/>
    <property type="match status" value="1"/>
</dbReference>
<comment type="caution">
    <text evidence="10">The sequence shown here is derived from an EMBL/GenBank/DDBJ whole genome shotgun (WGS) entry which is preliminary data.</text>
</comment>
<evidence type="ECO:0000313" key="10">
    <source>
        <dbReference type="EMBL" id="GGK82923.1"/>
    </source>
</evidence>
<dbReference type="RefSeq" id="WP_022919959.1">
    <property type="nucleotide sequence ID" value="NZ_BMLB01000008.1"/>
</dbReference>
<evidence type="ECO:0000256" key="6">
    <source>
        <dbReference type="ARBA" id="ARBA00023049"/>
    </source>
</evidence>
<sequence>MSRPAPTGRRSVAVTATAVLGVGLAGLTTVPTASAADPGHASGTCKTQNDAVGGWTSYPQLLTELERMERTSQGKVDAFSIATTFQGRDVMAARVGTGDKVALITGAIHGNERTGVESLLRIVDQLGSRGDAATQQLLSEVTLVAVPMLNPDGLELNQRVNDITWDDVVAQNPQLEGAPPAWYYRSGTTRSSAGFDLNRDFHPDLDYVPTAADLPGNTVDPGFYLNAESQGLRDLYVDLHEEFGEVDVVVDLHHMGPCSITTGGPQDGKPITVTVDYPPLGVNDGAAYLEEYPLLDQDKSRRYALSVMDGITGSYGAQSPLAGVGRYVHFESREFAGQGRSAFALNGSASVLFEVRGQSNTFGQKMKGMMTTAVQTGVLSMLTAMADGTVETLDGDDFFDYPDYGWDTVAD</sequence>
<name>A0ABQ2FFJ6_9MICO</name>
<evidence type="ECO:0000256" key="3">
    <source>
        <dbReference type="ARBA" id="ARBA00022670"/>
    </source>
</evidence>
<dbReference type="Pfam" id="PF00246">
    <property type="entry name" value="Peptidase_M14"/>
    <property type="match status" value="1"/>
</dbReference>
<reference evidence="11" key="1">
    <citation type="journal article" date="2019" name="Int. J. Syst. Evol. Microbiol.">
        <title>The Global Catalogue of Microorganisms (GCM) 10K type strain sequencing project: providing services to taxonomists for standard genome sequencing and annotation.</title>
        <authorList>
            <consortium name="The Broad Institute Genomics Platform"/>
            <consortium name="The Broad Institute Genome Sequencing Center for Infectious Disease"/>
            <person name="Wu L."/>
            <person name="Ma J."/>
        </authorList>
    </citation>
    <scope>NUCLEOTIDE SEQUENCE [LARGE SCALE GENOMIC DNA]</scope>
    <source>
        <strain evidence="11">CGMCC 1.5362</strain>
    </source>
</reference>
<organism evidence="10 11">
    <name type="scientific">Ornithinimicrobium pekingense</name>
    <dbReference type="NCBI Taxonomy" id="384677"/>
    <lineage>
        <taxon>Bacteria</taxon>
        <taxon>Bacillati</taxon>
        <taxon>Actinomycetota</taxon>
        <taxon>Actinomycetes</taxon>
        <taxon>Micrococcales</taxon>
        <taxon>Ornithinimicrobiaceae</taxon>
        <taxon>Ornithinimicrobium</taxon>
    </lineage>
</organism>
<dbReference type="SUPFAM" id="SSF53187">
    <property type="entry name" value="Zn-dependent exopeptidases"/>
    <property type="match status" value="1"/>
</dbReference>
<dbReference type="SMART" id="SM00631">
    <property type="entry name" value="Zn_pept"/>
    <property type="match status" value="1"/>
</dbReference>
<evidence type="ECO:0000256" key="5">
    <source>
        <dbReference type="ARBA" id="ARBA00022833"/>
    </source>
</evidence>
<feature type="chain" id="PRO_5047364877" description="Peptidase M14 domain-containing protein" evidence="8">
    <location>
        <begin position="36"/>
        <end position="411"/>
    </location>
</feature>
<evidence type="ECO:0000256" key="1">
    <source>
        <dbReference type="ARBA" id="ARBA00001947"/>
    </source>
</evidence>
<gene>
    <name evidence="10" type="ORF">GCM10011509_34280</name>
</gene>
<evidence type="ECO:0000313" key="11">
    <source>
        <dbReference type="Proteomes" id="UP000662111"/>
    </source>
</evidence>
<dbReference type="PROSITE" id="PS51318">
    <property type="entry name" value="TAT"/>
    <property type="match status" value="1"/>
</dbReference>
<dbReference type="PROSITE" id="PS52035">
    <property type="entry name" value="PEPTIDASE_M14"/>
    <property type="match status" value="1"/>
</dbReference>
<keyword evidence="11" id="KW-1185">Reference proteome</keyword>
<protein>
    <recommendedName>
        <fullName evidence="9">Peptidase M14 domain-containing protein</fullName>
    </recommendedName>
</protein>
<dbReference type="Gene3D" id="3.40.630.10">
    <property type="entry name" value="Zn peptidases"/>
    <property type="match status" value="1"/>
</dbReference>
<dbReference type="InterPro" id="IPR000834">
    <property type="entry name" value="Peptidase_M14"/>
</dbReference>
<dbReference type="Proteomes" id="UP000662111">
    <property type="component" value="Unassembled WGS sequence"/>
</dbReference>
<dbReference type="EMBL" id="BMLB01000008">
    <property type="protein sequence ID" value="GGK82923.1"/>
    <property type="molecule type" value="Genomic_DNA"/>
</dbReference>
<keyword evidence="8" id="KW-0732">Signal</keyword>
<dbReference type="PANTHER" id="PTHR11705">
    <property type="entry name" value="PROTEASE FAMILY M14 CARBOXYPEPTIDASE A,B"/>
    <property type="match status" value="1"/>
</dbReference>
<comment type="cofactor">
    <cofactor evidence="1">
        <name>Zn(2+)</name>
        <dbReference type="ChEBI" id="CHEBI:29105"/>
    </cofactor>
</comment>
<accession>A0ABQ2FFJ6</accession>
<evidence type="ECO:0000256" key="4">
    <source>
        <dbReference type="ARBA" id="ARBA00022801"/>
    </source>
</evidence>
<feature type="domain" description="Peptidase M14" evidence="9">
    <location>
        <begin position="54"/>
        <end position="411"/>
    </location>
</feature>
<comment type="caution">
    <text evidence="7">Lacks conserved residue(s) required for the propagation of feature annotation.</text>
</comment>
<keyword evidence="3" id="KW-0645">Protease</keyword>
<dbReference type="InterPro" id="IPR006311">
    <property type="entry name" value="TAT_signal"/>
</dbReference>
<keyword evidence="6" id="KW-0482">Metalloprotease</keyword>
<proteinExistence type="inferred from homology"/>
<feature type="signal peptide" evidence="8">
    <location>
        <begin position="1"/>
        <end position="35"/>
    </location>
</feature>
<keyword evidence="5" id="KW-0862">Zinc</keyword>